<evidence type="ECO:0000313" key="1">
    <source>
        <dbReference type="EMBL" id="MBO0415498.1"/>
    </source>
</evidence>
<gene>
    <name evidence="1" type="ORF">J1C50_08235</name>
</gene>
<comment type="caution">
    <text evidence="1">The sequence shown here is derived from an EMBL/GenBank/DDBJ whole genome shotgun (WGS) entry which is preliminary data.</text>
</comment>
<evidence type="ECO:0000313" key="2">
    <source>
        <dbReference type="Proteomes" id="UP000664349"/>
    </source>
</evidence>
<reference evidence="1 2" key="1">
    <citation type="submission" date="2021-03" db="EMBL/GenBank/DDBJ databases">
        <title>First Case of infection caused by Chromobacterium haemolyticum derived from water in China.</title>
        <authorList>
            <person name="Chen J."/>
            <person name="Liu C."/>
        </authorList>
    </citation>
    <scope>NUCLEOTIDE SEQUENCE [LARGE SCALE GENOMIC DNA]</scope>
    <source>
        <strain evidence="1 2">WJ-5</strain>
    </source>
</reference>
<dbReference type="EMBL" id="JAFLRD010000006">
    <property type="protein sequence ID" value="MBO0415498.1"/>
    <property type="molecule type" value="Genomic_DNA"/>
</dbReference>
<proteinExistence type="predicted"/>
<keyword evidence="2" id="KW-1185">Reference proteome</keyword>
<organism evidence="1 2">
    <name type="scientific">Chromobacterium haemolyticum</name>
    <dbReference type="NCBI Taxonomy" id="394935"/>
    <lineage>
        <taxon>Bacteria</taxon>
        <taxon>Pseudomonadati</taxon>
        <taxon>Pseudomonadota</taxon>
        <taxon>Betaproteobacteria</taxon>
        <taxon>Neisseriales</taxon>
        <taxon>Chromobacteriaceae</taxon>
        <taxon>Chromobacterium</taxon>
    </lineage>
</organism>
<dbReference type="Proteomes" id="UP000664349">
    <property type="component" value="Unassembled WGS sequence"/>
</dbReference>
<name>A0ABS3GL72_9NEIS</name>
<sequence>MMQEEHVFAQPFNGAAHANAWGMPFMKAVKSIYEPGMIAEGLKKAGSR</sequence>
<accession>A0ABS3GL72</accession>
<protein>
    <submittedName>
        <fullName evidence="1">Uncharacterized protein</fullName>
    </submittedName>
</protein>
<dbReference type="RefSeq" id="WP_176218543.1">
    <property type="nucleotide sequence ID" value="NZ_JAEILV010000005.1"/>
</dbReference>